<comment type="caution">
    <text evidence="1">The sequence shown here is derived from an EMBL/GenBank/DDBJ whole genome shotgun (WGS) entry which is preliminary data.</text>
</comment>
<dbReference type="EMBL" id="CBTN010000058">
    <property type="protein sequence ID" value="CDH58631.1"/>
    <property type="molecule type" value="Genomic_DNA"/>
</dbReference>
<protein>
    <submittedName>
        <fullName evidence="1">Uncharacterized protein</fullName>
    </submittedName>
</protein>
<evidence type="ECO:0000313" key="1">
    <source>
        <dbReference type="EMBL" id="CDH58631.1"/>
    </source>
</evidence>
<dbReference type="AlphaFoldDB" id="A0A068SBM2"/>
<keyword evidence="2" id="KW-1185">Reference proteome</keyword>
<accession>A0A068SBM2</accession>
<reference evidence="1" key="1">
    <citation type="submission" date="2013-08" db="EMBL/GenBank/DDBJ databases">
        <title>Gene expansion shapes genome architecture in the human pathogen Lichtheimia corymbifera: an evolutionary genomics analysis in the ancient terrestrial Mucorales (Mucoromycotina).</title>
        <authorList>
            <person name="Schwartze V.U."/>
            <person name="Winter S."/>
            <person name="Shelest E."/>
            <person name="Marcet-Houben M."/>
            <person name="Horn F."/>
            <person name="Wehner S."/>
            <person name="Hoffmann K."/>
            <person name="Riege K."/>
            <person name="Sammeth M."/>
            <person name="Nowrousian M."/>
            <person name="Valiante V."/>
            <person name="Linde J."/>
            <person name="Jacobsen I.D."/>
            <person name="Marz M."/>
            <person name="Brakhage A.A."/>
            <person name="Gabaldon T."/>
            <person name="Bocker S."/>
            <person name="Voigt K."/>
        </authorList>
    </citation>
    <scope>NUCLEOTIDE SEQUENCE [LARGE SCALE GENOMIC DNA]</scope>
    <source>
        <strain evidence="1">FSU 9682</strain>
    </source>
</reference>
<sequence>MQHIPAVTVLNDSPLLFILFDIITSALLVKRFSTEVFNDWSLLSTTTVLKSCSHLSYIPTHDGKDGS</sequence>
<name>A0A068SBM2_9FUNG</name>
<evidence type="ECO:0000313" key="2">
    <source>
        <dbReference type="Proteomes" id="UP000027586"/>
    </source>
</evidence>
<proteinExistence type="predicted"/>
<dbReference type="Proteomes" id="UP000027586">
    <property type="component" value="Unassembled WGS sequence"/>
</dbReference>
<gene>
    <name evidence="1" type="ORF">LCOR_09484.1</name>
</gene>
<organism evidence="1 2">
    <name type="scientific">Lichtheimia corymbifera JMRC:FSU:9682</name>
    <dbReference type="NCBI Taxonomy" id="1263082"/>
    <lineage>
        <taxon>Eukaryota</taxon>
        <taxon>Fungi</taxon>
        <taxon>Fungi incertae sedis</taxon>
        <taxon>Mucoromycota</taxon>
        <taxon>Mucoromycotina</taxon>
        <taxon>Mucoromycetes</taxon>
        <taxon>Mucorales</taxon>
        <taxon>Lichtheimiaceae</taxon>
        <taxon>Lichtheimia</taxon>
    </lineage>
</organism>
<dbReference type="VEuPathDB" id="FungiDB:LCOR_09484.1"/>